<keyword evidence="4" id="KW-1185">Reference proteome</keyword>
<dbReference type="InterPro" id="IPR013320">
    <property type="entry name" value="ConA-like_dom_sf"/>
</dbReference>
<dbReference type="STRING" id="576137.A0A1L7WYA8"/>
<feature type="active site" description="Proton acceptor" evidence="1">
    <location>
        <position position="215"/>
    </location>
</feature>
<proteinExistence type="predicted"/>
<feature type="chain" id="PRO_5012363346" description="Aspergillopepsin II" evidence="2">
    <location>
        <begin position="19"/>
        <end position="288"/>
    </location>
</feature>
<dbReference type="GO" id="GO:0070007">
    <property type="term" value="F:glutamic-type endopeptidase activity"/>
    <property type="evidence" value="ECO:0007669"/>
    <property type="project" value="InterPro"/>
</dbReference>
<dbReference type="InterPro" id="IPR038656">
    <property type="entry name" value="Peptidase_G1_sf"/>
</dbReference>
<dbReference type="Proteomes" id="UP000184330">
    <property type="component" value="Unassembled WGS sequence"/>
</dbReference>
<dbReference type="InterPro" id="IPR000250">
    <property type="entry name" value="Peptidase_G1"/>
</dbReference>
<evidence type="ECO:0000256" key="1">
    <source>
        <dbReference type="PIRSR" id="PIRSR600250-50"/>
    </source>
</evidence>
<feature type="signal peptide" evidence="2">
    <location>
        <begin position="1"/>
        <end position="18"/>
    </location>
</feature>
<dbReference type="SUPFAM" id="SSF49899">
    <property type="entry name" value="Concanavalin A-like lectins/glucanases"/>
    <property type="match status" value="1"/>
</dbReference>
<organism evidence="3 4">
    <name type="scientific">Phialocephala subalpina</name>
    <dbReference type="NCBI Taxonomy" id="576137"/>
    <lineage>
        <taxon>Eukaryota</taxon>
        <taxon>Fungi</taxon>
        <taxon>Dikarya</taxon>
        <taxon>Ascomycota</taxon>
        <taxon>Pezizomycotina</taxon>
        <taxon>Leotiomycetes</taxon>
        <taxon>Helotiales</taxon>
        <taxon>Mollisiaceae</taxon>
        <taxon>Phialocephala</taxon>
        <taxon>Phialocephala fortinii species complex</taxon>
    </lineage>
</organism>
<sequence length="288" mass="29724">MKLATLLVPLLLASTGIAAPTLSGEERLARRIQGRKDRRGNGGSQFPIPAVLSETNGLEAGEAGNHTLYYTNWAGGIIQAPPSGTNFFAIAGSFVVPLPAPPVAGAGTWWGSAWVGIDDSDAILQSGVDYGVTVSSTGAYSYQYYAWWEWYPNGSTDYDLVVNAGDQITVLCDAGSTSAANCATTNQNTGVSVTTSLTAPGTAMLQGTNAVWIVEDFASGGLVPFANFGTITFTDCIAVAGVNSTNGQNVYPNSGTAVAADIVAANGAVITAVTFPMDTTNVVEVTYI</sequence>
<name>A0A1L7WYA8_9HELO</name>
<dbReference type="Gene3D" id="2.60.120.700">
    <property type="entry name" value="Peptidase G1"/>
    <property type="match status" value="1"/>
</dbReference>
<dbReference type="AlphaFoldDB" id="A0A1L7WYA8"/>
<evidence type="ECO:0000313" key="3">
    <source>
        <dbReference type="EMBL" id="CZR57754.1"/>
    </source>
</evidence>
<evidence type="ECO:0000313" key="4">
    <source>
        <dbReference type="Proteomes" id="UP000184330"/>
    </source>
</evidence>
<protein>
    <recommendedName>
        <fullName evidence="5">Aspergillopepsin II</fullName>
    </recommendedName>
</protein>
<evidence type="ECO:0008006" key="5">
    <source>
        <dbReference type="Google" id="ProtNLM"/>
    </source>
</evidence>
<evidence type="ECO:0000256" key="2">
    <source>
        <dbReference type="SAM" id="SignalP"/>
    </source>
</evidence>
<dbReference type="PANTHER" id="PTHR37536">
    <property type="entry name" value="PUTATIVE (AFU_ORTHOLOGUE AFUA_3G02970)-RELATED"/>
    <property type="match status" value="1"/>
</dbReference>
<dbReference type="GO" id="GO:0006508">
    <property type="term" value="P:proteolysis"/>
    <property type="evidence" value="ECO:0007669"/>
    <property type="project" value="InterPro"/>
</dbReference>
<accession>A0A1L7WYA8</accession>
<keyword evidence="2" id="KW-0732">Signal</keyword>
<dbReference type="CDD" id="cd13426">
    <property type="entry name" value="Peptidase_G1"/>
    <property type="match status" value="1"/>
</dbReference>
<dbReference type="PANTHER" id="PTHR37536:SF1">
    <property type="entry name" value="ASPERGILLOPEPSIN, PUTAITVE (AFU_ORTHOLOGUE AFUA_7G01200)"/>
    <property type="match status" value="1"/>
</dbReference>
<gene>
    <name evidence="3" type="ORF">PAC_07643</name>
</gene>
<reference evidence="3 4" key="1">
    <citation type="submission" date="2016-03" db="EMBL/GenBank/DDBJ databases">
        <authorList>
            <person name="Ploux O."/>
        </authorList>
    </citation>
    <scope>NUCLEOTIDE SEQUENCE [LARGE SCALE GENOMIC DNA]</scope>
    <source>
        <strain evidence="3 4">UAMH 11012</strain>
    </source>
</reference>
<dbReference type="Pfam" id="PF01828">
    <property type="entry name" value="Peptidase_A4"/>
    <property type="match status" value="1"/>
</dbReference>
<dbReference type="EMBL" id="FJOG01000010">
    <property type="protein sequence ID" value="CZR57754.1"/>
    <property type="molecule type" value="Genomic_DNA"/>
</dbReference>
<dbReference type="OrthoDB" id="2862635at2759"/>